<dbReference type="EMBL" id="JAHFXS010002454">
    <property type="protein sequence ID" value="KAG9972230.1"/>
    <property type="molecule type" value="Genomic_DNA"/>
</dbReference>
<accession>A0A9P8FH01</accession>
<dbReference type="AlphaFoldDB" id="A0A9P8FH01"/>
<evidence type="ECO:0008006" key="4">
    <source>
        <dbReference type="Google" id="ProtNLM"/>
    </source>
</evidence>
<reference evidence="2" key="1">
    <citation type="journal article" date="2021" name="J Fungi (Basel)">
        <title>Virulence traits and population genomics of the black yeast Aureobasidium melanogenum.</title>
        <authorList>
            <person name="Cernosa A."/>
            <person name="Sun X."/>
            <person name="Gostincar C."/>
            <person name="Fang C."/>
            <person name="Gunde-Cimerman N."/>
            <person name="Song Z."/>
        </authorList>
    </citation>
    <scope>NUCLEOTIDE SEQUENCE</scope>
    <source>
        <strain evidence="2">EXF-9298</strain>
    </source>
</reference>
<comment type="caution">
    <text evidence="2">The sequence shown here is derived from an EMBL/GenBank/DDBJ whole genome shotgun (WGS) entry which is preliminary data.</text>
</comment>
<evidence type="ECO:0000256" key="1">
    <source>
        <dbReference type="SAM" id="MobiDB-lite"/>
    </source>
</evidence>
<protein>
    <recommendedName>
        <fullName evidence="4">F-box domain-containing protein</fullName>
    </recommendedName>
</protein>
<reference evidence="2" key="2">
    <citation type="submission" date="2021-08" db="EMBL/GenBank/DDBJ databases">
        <authorList>
            <person name="Gostincar C."/>
            <person name="Sun X."/>
            <person name="Song Z."/>
            <person name="Gunde-Cimerman N."/>
        </authorList>
    </citation>
    <scope>NUCLEOTIDE SEQUENCE</scope>
    <source>
        <strain evidence="2">EXF-9298</strain>
    </source>
</reference>
<gene>
    <name evidence="2" type="ORF">KCU98_g13377</name>
</gene>
<evidence type="ECO:0000313" key="2">
    <source>
        <dbReference type="EMBL" id="KAG9972230.1"/>
    </source>
</evidence>
<sequence>MDTLPPKLLCDIIDLAATTQPFSYKPHLSPYAVVSRKWQCLIEPKQFSCMRINNDDIDTFASVLGNDTTGEHRKAALQQLFLRVYSSFQSTKPRNESTIDERRDEIIANDAAFSKNFANQLLNLKTLCLSLTTLEFVFSYAFPPRNPIIEVPSVLLPYTSIDHLCVSLRKLCQSMQRVVLGNLPISTQLFWPLQNDDEANEDDEPFWPKLTHFDLEFSICAAEGGLWTDLLPLPSCSCRTGPTNTPDEKHQSERPAQTSGASSPPWPSEELEALFFVIAKAIARMPMLRDFRARVGKSSYLDFEDQGFGMRYSSPAEENIGIHGTILAKRLYWMAPPEWRMSSTLEEQWASILGNRGVVEYLA</sequence>
<feature type="region of interest" description="Disordered" evidence="1">
    <location>
        <begin position="241"/>
        <end position="266"/>
    </location>
</feature>
<dbReference type="Proteomes" id="UP000729357">
    <property type="component" value="Unassembled WGS sequence"/>
</dbReference>
<evidence type="ECO:0000313" key="3">
    <source>
        <dbReference type="Proteomes" id="UP000729357"/>
    </source>
</evidence>
<feature type="non-terminal residue" evidence="2">
    <location>
        <position position="363"/>
    </location>
</feature>
<name>A0A9P8FH01_AURME</name>
<keyword evidence="3" id="KW-1185">Reference proteome</keyword>
<proteinExistence type="predicted"/>
<organism evidence="2 3">
    <name type="scientific">Aureobasidium melanogenum</name>
    <name type="common">Aureobasidium pullulans var. melanogenum</name>
    <dbReference type="NCBI Taxonomy" id="46634"/>
    <lineage>
        <taxon>Eukaryota</taxon>
        <taxon>Fungi</taxon>
        <taxon>Dikarya</taxon>
        <taxon>Ascomycota</taxon>
        <taxon>Pezizomycotina</taxon>
        <taxon>Dothideomycetes</taxon>
        <taxon>Dothideomycetidae</taxon>
        <taxon>Dothideales</taxon>
        <taxon>Saccotheciaceae</taxon>
        <taxon>Aureobasidium</taxon>
    </lineage>
</organism>